<comment type="subcellular location">
    <subcellularLocation>
        <location evidence="1">Cell inner membrane</location>
        <topology evidence="1">Multi-pass membrane protein</topology>
    </subcellularLocation>
    <subcellularLocation>
        <location evidence="9">Cell membrane</location>
        <topology evidence="9">Multi-pass membrane protein</topology>
    </subcellularLocation>
</comment>
<dbReference type="PROSITE" id="PS50928">
    <property type="entry name" value="ABC_TM1"/>
    <property type="match status" value="1"/>
</dbReference>
<dbReference type="InterPro" id="IPR000515">
    <property type="entry name" value="MetI-like"/>
</dbReference>
<dbReference type="EMBL" id="CP000538">
    <property type="protein sequence ID" value="EAQ73226.1"/>
    <property type="molecule type" value="Genomic_DNA"/>
</dbReference>
<feature type="transmembrane region" description="Helical" evidence="9">
    <location>
        <begin position="23"/>
        <end position="44"/>
    </location>
</feature>
<comment type="similarity">
    <text evidence="2">Belongs to the binding-protein-dependent transport system permease family. HisMQ subfamily.</text>
</comment>
<dbReference type="PANTHER" id="PTHR30614:SF37">
    <property type="entry name" value="AMINO-ACID ABC TRANSPORTER PERMEASE PROTEIN YHDX-RELATED"/>
    <property type="match status" value="1"/>
</dbReference>
<evidence type="ECO:0000256" key="6">
    <source>
        <dbReference type="ARBA" id="ARBA00022970"/>
    </source>
</evidence>
<evidence type="ECO:0000256" key="8">
    <source>
        <dbReference type="ARBA" id="ARBA00023136"/>
    </source>
</evidence>
<evidence type="ECO:0000256" key="1">
    <source>
        <dbReference type="ARBA" id="ARBA00004429"/>
    </source>
</evidence>
<evidence type="ECO:0000256" key="3">
    <source>
        <dbReference type="ARBA" id="ARBA00022448"/>
    </source>
</evidence>
<keyword evidence="8 9" id="KW-0472">Membrane</keyword>
<dbReference type="GO" id="GO:0022857">
    <property type="term" value="F:transmembrane transporter activity"/>
    <property type="evidence" value="ECO:0007669"/>
    <property type="project" value="InterPro"/>
</dbReference>
<reference evidence="12" key="1">
    <citation type="submission" date="2006-12" db="EMBL/GenBank/DDBJ databases">
        <authorList>
            <person name="Fouts D.E."/>
            <person name="Nelson K.E."/>
            <person name="Sebastian Y."/>
        </authorList>
    </citation>
    <scope>NUCLEOTIDE SEQUENCE [LARGE SCALE GENOMIC DNA]</scope>
    <source>
        <strain evidence="12">81-176</strain>
    </source>
</reference>
<name>A0A0H3PAK4_CAMJJ</name>
<dbReference type="CDD" id="cd06261">
    <property type="entry name" value="TM_PBP2"/>
    <property type="match status" value="1"/>
</dbReference>
<sequence>MDFDFILVQAPAFLTAAWLTIKLSFFGIIFSLIIGLFCILMSYFKIKILENICKLYIEFSRNTPLLIQLFFLYYALPKFNIHLEQIPPLDLICLSVEETLRPSFACAIAGLSFLGGSYMAESLRAGFEAIRKQQFEAGLSLGFSKFGNLRYVILPQALAISMPSISANIIFLIKETSVVSIIALPDLVNLMKSLNSLTYKTDELLFLLFMGYLCIILPLSFILLKFEKRLLHA</sequence>
<evidence type="ECO:0000256" key="4">
    <source>
        <dbReference type="ARBA" id="ARBA00022475"/>
    </source>
</evidence>
<gene>
    <name evidence="11" type="ordered locus">CJJ81176_0492</name>
</gene>
<organism evidence="11 12">
    <name type="scientific">Campylobacter jejuni subsp. jejuni serotype O:23/36 (strain 81-176)</name>
    <dbReference type="NCBI Taxonomy" id="354242"/>
    <lineage>
        <taxon>Bacteria</taxon>
        <taxon>Pseudomonadati</taxon>
        <taxon>Campylobacterota</taxon>
        <taxon>Epsilonproteobacteria</taxon>
        <taxon>Campylobacterales</taxon>
        <taxon>Campylobacteraceae</taxon>
        <taxon>Campylobacter</taxon>
    </lineage>
</organism>
<dbReference type="NCBIfam" id="TIGR01726">
    <property type="entry name" value="HEQRo_perm_3TM"/>
    <property type="match status" value="1"/>
</dbReference>
<keyword evidence="6" id="KW-0029">Amino-acid transport</keyword>
<accession>A0A0H3PAK4</accession>
<dbReference type="GO" id="GO:0043190">
    <property type="term" value="C:ATP-binding cassette (ABC) transporter complex"/>
    <property type="evidence" value="ECO:0007669"/>
    <property type="project" value="InterPro"/>
</dbReference>
<dbReference type="GO" id="GO:0006865">
    <property type="term" value="P:amino acid transport"/>
    <property type="evidence" value="ECO:0007669"/>
    <property type="project" value="UniProtKB-KW"/>
</dbReference>
<dbReference type="SUPFAM" id="SSF161098">
    <property type="entry name" value="MetI-like"/>
    <property type="match status" value="1"/>
</dbReference>
<dbReference type="AlphaFoldDB" id="A0A0H3PAK4"/>
<dbReference type="KEGG" id="cjj:CJJ81176_0492"/>
<evidence type="ECO:0000256" key="7">
    <source>
        <dbReference type="ARBA" id="ARBA00022989"/>
    </source>
</evidence>
<dbReference type="RefSeq" id="WP_002854841.1">
    <property type="nucleotide sequence ID" value="NC_008787.1"/>
</dbReference>
<dbReference type="InterPro" id="IPR035906">
    <property type="entry name" value="MetI-like_sf"/>
</dbReference>
<evidence type="ECO:0000259" key="10">
    <source>
        <dbReference type="PROSITE" id="PS50928"/>
    </source>
</evidence>
<evidence type="ECO:0000256" key="2">
    <source>
        <dbReference type="ARBA" id="ARBA00010072"/>
    </source>
</evidence>
<dbReference type="Pfam" id="PF00528">
    <property type="entry name" value="BPD_transp_1"/>
    <property type="match status" value="1"/>
</dbReference>
<feature type="domain" description="ABC transmembrane type-1" evidence="10">
    <location>
        <begin position="17"/>
        <end position="225"/>
    </location>
</feature>
<evidence type="ECO:0000313" key="12">
    <source>
        <dbReference type="Proteomes" id="UP000000646"/>
    </source>
</evidence>
<dbReference type="Proteomes" id="UP000000646">
    <property type="component" value="Chromosome"/>
</dbReference>
<dbReference type="eggNOG" id="COG0765">
    <property type="taxonomic scope" value="Bacteria"/>
</dbReference>
<evidence type="ECO:0000313" key="11">
    <source>
        <dbReference type="EMBL" id="EAQ73226.1"/>
    </source>
</evidence>
<proteinExistence type="inferred from homology"/>
<keyword evidence="3 9" id="KW-0813">Transport</keyword>
<evidence type="ECO:0000256" key="5">
    <source>
        <dbReference type="ARBA" id="ARBA00022692"/>
    </source>
</evidence>
<dbReference type="PANTHER" id="PTHR30614">
    <property type="entry name" value="MEMBRANE COMPONENT OF AMINO ACID ABC TRANSPORTER"/>
    <property type="match status" value="1"/>
</dbReference>
<dbReference type="HOGENOM" id="CLU_019602_1_0_7"/>
<dbReference type="Gene3D" id="1.10.3720.10">
    <property type="entry name" value="MetI-like"/>
    <property type="match status" value="1"/>
</dbReference>
<keyword evidence="7 9" id="KW-1133">Transmembrane helix</keyword>
<keyword evidence="4" id="KW-1003">Cell membrane</keyword>
<keyword evidence="5 9" id="KW-0812">Transmembrane</keyword>
<feature type="transmembrane region" description="Helical" evidence="9">
    <location>
        <begin position="204"/>
        <end position="224"/>
    </location>
</feature>
<evidence type="ECO:0000256" key="9">
    <source>
        <dbReference type="RuleBase" id="RU363032"/>
    </source>
</evidence>
<protein>
    <submittedName>
        <fullName evidence="11">Amino acid ABC transporter, permease protein, His/Glu/Gln/Arg/opine family</fullName>
    </submittedName>
</protein>
<dbReference type="InterPro" id="IPR043429">
    <property type="entry name" value="ArtM/GltK/GlnP/TcyL/YhdX-like"/>
</dbReference>
<dbReference type="InterPro" id="IPR010065">
    <property type="entry name" value="AA_ABC_transptr_permease_3TM"/>
</dbReference>